<proteinExistence type="predicted"/>
<sequence>MTRYTYFLAPRKKDINEYDEKVIERRINKFSGFRVYQIYERRYEVTNQMKIGIVNLESRCCTYEKWKLSISCYGSIQRTEISTLNSMGDTVVFPVPVLAEYQQPDEVMVVLPPFMDKRQSWTNNKP</sequence>
<comment type="caution">
    <text evidence="1">The sequence shown here is derived from an EMBL/GenBank/DDBJ whole genome shotgun (WGS) entry which is preliminary data.</text>
</comment>
<evidence type="ECO:0000313" key="1">
    <source>
        <dbReference type="EMBL" id="KAJ0204478.1"/>
    </source>
</evidence>
<accession>A0A9R1VE35</accession>
<reference evidence="1 2" key="1">
    <citation type="journal article" date="2017" name="Nat. Commun.">
        <title>Genome assembly with in vitro proximity ligation data and whole-genome triplication in lettuce.</title>
        <authorList>
            <person name="Reyes-Chin-Wo S."/>
            <person name="Wang Z."/>
            <person name="Yang X."/>
            <person name="Kozik A."/>
            <person name="Arikit S."/>
            <person name="Song C."/>
            <person name="Xia L."/>
            <person name="Froenicke L."/>
            <person name="Lavelle D.O."/>
            <person name="Truco M.J."/>
            <person name="Xia R."/>
            <person name="Zhu S."/>
            <person name="Xu C."/>
            <person name="Xu H."/>
            <person name="Xu X."/>
            <person name="Cox K."/>
            <person name="Korf I."/>
            <person name="Meyers B.C."/>
            <person name="Michelmore R.W."/>
        </authorList>
    </citation>
    <scope>NUCLEOTIDE SEQUENCE [LARGE SCALE GENOMIC DNA]</scope>
    <source>
        <strain evidence="2">cv. Salinas</strain>
        <tissue evidence="1">Seedlings</tissue>
    </source>
</reference>
<gene>
    <name evidence="1" type="ORF">LSAT_V11C500249560</name>
</gene>
<protein>
    <submittedName>
        <fullName evidence="1">Uncharacterized protein</fullName>
    </submittedName>
</protein>
<dbReference type="AlphaFoldDB" id="A0A9R1VE35"/>
<organism evidence="1 2">
    <name type="scientific">Lactuca sativa</name>
    <name type="common">Garden lettuce</name>
    <dbReference type="NCBI Taxonomy" id="4236"/>
    <lineage>
        <taxon>Eukaryota</taxon>
        <taxon>Viridiplantae</taxon>
        <taxon>Streptophyta</taxon>
        <taxon>Embryophyta</taxon>
        <taxon>Tracheophyta</taxon>
        <taxon>Spermatophyta</taxon>
        <taxon>Magnoliopsida</taxon>
        <taxon>eudicotyledons</taxon>
        <taxon>Gunneridae</taxon>
        <taxon>Pentapetalae</taxon>
        <taxon>asterids</taxon>
        <taxon>campanulids</taxon>
        <taxon>Asterales</taxon>
        <taxon>Asteraceae</taxon>
        <taxon>Cichorioideae</taxon>
        <taxon>Cichorieae</taxon>
        <taxon>Lactucinae</taxon>
        <taxon>Lactuca</taxon>
    </lineage>
</organism>
<name>A0A9R1VE35_LACSA</name>
<evidence type="ECO:0000313" key="2">
    <source>
        <dbReference type="Proteomes" id="UP000235145"/>
    </source>
</evidence>
<dbReference type="Proteomes" id="UP000235145">
    <property type="component" value="Unassembled WGS sequence"/>
</dbReference>
<keyword evidence="2" id="KW-1185">Reference proteome</keyword>
<dbReference type="EMBL" id="NBSK02000005">
    <property type="protein sequence ID" value="KAJ0204478.1"/>
    <property type="molecule type" value="Genomic_DNA"/>
</dbReference>